<dbReference type="AlphaFoldDB" id="A0A9Q3HNP1"/>
<dbReference type="Proteomes" id="UP000765509">
    <property type="component" value="Unassembled WGS sequence"/>
</dbReference>
<gene>
    <name evidence="1" type="ORF">O181_051811</name>
</gene>
<reference evidence="1" key="1">
    <citation type="submission" date="2021-03" db="EMBL/GenBank/DDBJ databases">
        <title>Draft genome sequence of rust myrtle Austropuccinia psidii MF-1, a brazilian biotype.</title>
        <authorList>
            <person name="Quecine M.C."/>
            <person name="Pachon D.M.R."/>
            <person name="Bonatelli M.L."/>
            <person name="Correr F.H."/>
            <person name="Franceschini L.M."/>
            <person name="Leite T.F."/>
            <person name="Margarido G.R.A."/>
            <person name="Almeida C.A."/>
            <person name="Ferrarezi J.A."/>
            <person name="Labate C.A."/>
        </authorList>
    </citation>
    <scope>NUCLEOTIDE SEQUENCE</scope>
    <source>
        <strain evidence="1">MF-1</strain>
    </source>
</reference>
<evidence type="ECO:0000313" key="1">
    <source>
        <dbReference type="EMBL" id="MBW0512096.1"/>
    </source>
</evidence>
<name>A0A9Q3HNP1_9BASI</name>
<protein>
    <submittedName>
        <fullName evidence="1">Uncharacterized protein</fullName>
    </submittedName>
</protein>
<dbReference type="EMBL" id="AVOT02022593">
    <property type="protein sequence ID" value="MBW0512096.1"/>
    <property type="molecule type" value="Genomic_DNA"/>
</dbReference>
<organism evidence="1 2">
    <name type="scientific">Austropuccinia psidii MF-1</name>
    <dbReference type="NCBI Taxonomy" id="1389203"/>
    <lineage>
        <taxon>Eukaryota</taxon>
        <taxon>Fungi</taxon>
        <taxon>Dikarya</taxon>
        <taxon>Basidiomycota</taxon>
        <taxon>Pucciniomycotina</taxon>
        <taxon>Pucciniomycetes</taxon>
        <taxon>Pucciniales</taxon>
        <taxon>Sphaerophragmiaceae</taxon>
        <taxon>Austropuccinia</taxon>
    </lineage>
</organism>
<keyword evidence="2" id="KW-1185">Reference proteome</keyword>
<evidence type="ECO:0000313" key="2">
    <source>
        <dbReference type="Proteomes" id="UP000765509"/>
    </source>
</evidence>
<comment type="caution">
    <text evidence="1">The sequence shown here is derived from an EMBL/GenBank/DDBJ whole genome shotgun (WGS) entry which is preliminary data.</text>
</comment>
<sequence length="103" mass="11483">MLPQCPIDMRPTPPPHVHTQTSLCFHTPSVYHSYAPTAPSIYESNPNTSSLHFCTPYPQFPKYIPPTPPPHIHFHPGQILSTPYNAYAPAGPYRYDSNPATPS</sequence>
<proteinExistence type="predicted"/>
<accession>A0A9Q3HNP1</accession>